<accession>A0A380ECT2</accession>
<organism evidence="2 3">
    <name type="scientific">Staphylococcus aureus</name>
    <dbReference type="NCBI Taxonomy" id="1280"/>
    <lineage>
        <taxon>Bacteria</taxon>
        <taxon>Bacillati</taxon>
        <taxon>Bacillota</taxon>
        <taxon>Bacilli</taxon>
        <taxon>Bacillales</taxon>
        <taxon>Staphylococcaceae</taxon>
        <taxon>Staphylococcus</taxon>
    </lineage>
</organism>
<name>A0A380ECT2_STAAU</name>
<sequence>MASSLGGAFGVAISGAVYAGAVAATSIHTGAMIALWVNVLMGIMAFIAILFAIPNDDKRVKDAK</sequence>
<evidence type="ECO:0000256" key="1">
    <source>
        <dbReference type="SAM" id="Phobius"/>
    </source>
</evidence>
<keyword evidence="1 2" id="KW-0812">Transmembrane</keyword>
<dbReference type="EMBL" id="UHBY01000003">
    <property type="protein sequence ID" value="SUL30514.1"/>
    <property type="molecule type" value="Genomic_DNA"/>
</dbReference>
<keyword evidence="1" id="KW-1133">Transmembrane helix</keyword>
<gene>
    <name evidence="2" type="primary">norB_2</name>
    <name evidence="2" type="ORF">NCTC10702_00243</name>
</gene>
<dbReference type="AlphaFoldDB" id="A0A380ECT2"/>
<dbReference type="Proteomes" id="UP000254116">
    <property type="component" value="Unassembled WGS sequence"/>
</dbReference>
<reference evidence="2 3" key="1">
    <citation type="submission" date="2018-06" db="EMBL/GenBank/DDBJ databases">
        <authorList>
            <consortium name="Pathogen Informatics"/>
            <person name="Doyle S."/>
        </authorList>
    </citation>
    <scope>NUCLEOTIDE SEQUENCE [LARGE SCALE GENOMIC DNA]</scope>
    <source>
        <strain evidence="2 3">NCTC10702</strain>
    </source>
</reference>
<evidence type="ECO:0000313" key="3">
    <source>
        <dbReference type="Proteomes" id="UP000254116"/>
    </source>
</evidence>
<protein>
    <submittedName>
        <fullName evidence="2">Antibiotic resistance-related transmembrane efflux protein</fullName>
    </submittedName>
</protein>
<keyword evidence="1" id="KW-0472">Membrane</keyword>
<evidence type="ECO:0000313" key="2">
    <source>
        <dbReference type="EMBL" id="SUL30514.1"/>
    </source>
</evidence>
<proteinExistence type="predicted"/>
<feature type="transmembrane region" description="Helical" evidence="1">
    <location>
        <begin position="33"/>
        <end position="53"/>
    </location>
</feature>